<sequence length="293" mass="30066">MLSLYTLAPAYAPVTPAAALSRAVSGVRRAAPPAAAANSVRDSIATTLLSLGLAAHLTAAPLPAFAEITKADIIAAEQKWGDGIVRVGEVYSKGGDYKMAAKVLVDSLYGYDQGPVLFKPTKASEKEFRLTPGEAYSYFVTGQEVEDKGFALHPWTKVRFDNKAFVVDGDTAFSMGNYYFTDAKTGEETKVDFTFGYNRDLLGNMRINLHHSSLPYNGGAGPKPAAPALAVAAPAAPAAAPAAKPAAVAVAAPFDAAAAAKSATKAVTGGTAATAGEALMGAGALGLVLNSLL</sequence>
<organism evidence="1">
    <name type="scientific">Emiliania huxleyi</name>
    <name type="common">Coccolithophore</name>
    <name type="synonym">Pontosphaera huxleyi</name>
    <dbReference type="NCBI Taxonomy" id="2903"/>
    <lineage>
        <taxon>Eukaryota</taxon>
        <taxon>Haptista</taxon>
        <taxon>Haptophyta</taxon>
        <taxon>Prymnesiophyceae</taxon>
        <taxon>Isochrysidales</taxon>
        <taxon>Noelaerhabdaceae</taxon>
        <taxon>Emiliania</taxon>
    </lineage>
</organism>
<dbReference type="EMBL" id="HBIR01025139">
    <property type="protein sequence ID" value="CAE0552339.1"/>
    <property type="molecule type" value="Transcribed_RNA"/>
</dbReference>
<gene>
    <name evidence="1" type="ORF">EHUX00137_LOCUS19320</name>
</gene>
<name>A0A6V2RK67_EMIHU</name>
<dbReference type="Gene3D" id="3.10.450.50">
    <property type="match status" value="1"/>
</dbReference>
<protein>
    <submittedName>
        <fullName evidence="1">Uncharacterized protein</fullName>
    </submittedName>
</protein>
<dbReference type="AlphaFoldDB" id="A0A6V2RK67"/>
<proteinExistence type="predicted"/>
<accession>A0A6V2RK67</accession>
<reference evidence="1" key="1">
    <citation type="submission" date="2021-01" db="EMBL/GenBank/DDBJ databases">
        <authorList>
            <person name="Corre E."/>
            <person name="Pelletier E."/>
            <person name="Niang G."/>
            <person name="Scheremetjew M."/>
            <person name="Finn R."/>
            <person name="Kale V."/>
            <person name="Holt S."/>
            <person name="Cochrane G."/>
            <person name="Meng A."/>
            <person name="Brown T."/>
            <person name="Cohen L."/>
        </authorList>
    </citation>
    <scope>NUCLEOTIDE SEQUENCE</scope>
    <source>
        <strain evidence="1">379</strain>
    </source>
</reference>
<evidence type="ECO:0000313" key="1">
    <source>
        <dbReference type="EMBL" id="CAE0552339.1"/>
    </source>
</evidence>